<dbReference type="EMBL" id="JBGMDY010000007">
    <property type="protein sequence ID" value="KAL2328894.1"/>
    <property type="molecule type" value="Genomic_DNA"/>
</dbReference>
<gene>
    <name evidence="7" type="ORF">Fmac_022321</name>
</gene>
<dbReference type="Proteomes" id="UP001603857">
    <property type="component" value="Unassembled WGS sequence"/>
</dbReference>
<evidence type="ECO:0000256" key="2">
    <source>
        <dbReference type="ARBA" id="ARBA00023015"/>
    </source>
</evidence>
<dbReference type="CDD" id="cd10017">
    <property type="entry name" value="B3_DNA"/>
    <property type="match status" value="2"/>
</dbReference>
<reference evidence="7 8" key="1">
    <citation type="submission" date="2024-08" db="EMBL/GenBank/DDBJ databases">
        <title>Insights into the chromosomal genome structure of Flemingia macrophylla.</title>
        <authorList>
            <person name="Ding Y."/>
            <person name="Zhao Y."/>
            <person name="Bi W."/>
            <person name="Wu M."/>
            <person name="Zhao G."/>
            <person name="Gong Y."/>
            <person name="Li W."/>
            <person name="Zhang P."/>
        </authorList>
    </citation>
    <scope>NUCLEOTIDE SEQUENCE [LARGE SCALE GENOMIC DNA]</scope>
    <source>
        <strain evidence="7">DYQJB</strain>
        <tissue evidence="7">Leaf</tissue>
    </source>
</reference>
<evidence type="ECO:0000256" key="4">
    <source>
        <dbReference type="ARBA" id="ARBA00023163"/>
    </source>
</evidence>
<dbReference type="InterPro" id="IPR044837">
    <property type="entry name" value="REM16-like"/>
</dbReference>
<dbReference type="Gene3D" id="2.40.330.10">
    <property type="entry name" value="DNA-binding pseudobarrel domain"/>
    <property type="match status" value="2"/>
</dbReference>
<dbReference type="PROSITE" id="PS50863">
    <property type="entry name" value="B3"/>
    <property type="match status" value="2"/>
</dbReference>
<evidence type="ECO:0000256" key="1">
    <source>
        <dbReference type="ARBA" id="ARBA00004123"/>
    </source>
</evidence>
<organism evidence="7 8">
    <name type="scientific">Flemingia macrophylla</name>
    <dbReference type="NCBI Taxonomy" id="520843"/>
    <lineage>
        <taxon>Eukaryota</taxon>
        <taxon>Viridiplantae</taxon>
        <taxon>Streptophyta</taxon>
        <taxon>Embryophyta</taxon>
        <taxon>Tracheophyta</taxon>
        <taxon>Spermatophyta</taxon>
        <taxon>Magnoliopsida</taxon>
        <taxon>eudicotyledons</taxon>
        <taxon>Gunneridae</taxon>
        <taxon>Pentapetalae</taxon>
        <taxon>rosids</taxon>
        <taxon>fabids</taxon>
        <taxon>Fabales</taxon>
        <taxon>Fabaceae</taxon>
        <taxon>Papilionoideae</taxon>
        <taxon>50 kb inversion clade</taxon>
        <taxon>NPAAA clade</taxon>
        <taxon>indigoferoid/millettioid clade</taxon>
        <taxon>Phaseoleae</taxon>
        <taxon>Flemingia</taxon>
    </lineage>
</organism>
<comment type="subcellular location">
    <subcellularLocation>
        <location evidence="1">Nucleus</location>
    </subcellularLocation>
</comment>
<dbReference type="PANTHER" id="PTHR31391:SF160">
    <property type="entry name" value="B3 DOMAIN-CONTAINING PROTEIN OS01G0723500-LIKE ISOFORM X1"/>
    <property type="match status" value="1"/>
</dbReference>
<evidence type="ECO:0000256" key="5">
    <source>
        <dbReference type="ARBA" id="ARBA00023242"/>
    </source>
</evidence>
<dbReference type="PANTHER" id="PTHR31391">
    <property type="entry name" value="B3 DOMAIN-CONTAINING PROTEIN OS11G0197600-RELATED"/>
    <property type="match status" value="1"/>
</dbReference>
<accession>A0ABD1LZD1</accession>
<keyword evidence="5" id="KW-0539">Nucleus</keyword>
<name>A0ABD1LZD1_9FABA</name>
<keyword evidence="4" id="KW-0804">Transcription</keyword>
<dbReference type="AlphaFoldDB" id="A0ABD1LZD1"/>
<keyword evidence="3" id="KW-0238">DNA-binding</keyword>
<dbReference type="GO" id="GO:0003677">
    <property type="term" value="F:DNA binding"/>
    <property type="evidence" value="ECO:0007669"/>
    <property type="project" value="UniProtKB-KW"/>
</dbReference>
<evidence type="ECO:0000313" key="8">
    <source>
        <dbReference type="Proteomes" id="UP001603857"/>
    </source>
</evidence>
<feature type="domain" description="TF-B3" evidence="6">
    <location>
        <begin position="256"/>
        <end position="350"/>
    </location>
</feature>
<dbReference type="InterPro" id="IPR015300">
    <property type="entry name" value="DNA-bd_pseudobarrel_sf"/>
</dbReference>
<dbReference type="InterPro" id="IPR003340">
    <property type="entry name" value="B3_DNA-bd"/>
</dbReference>
<dbReference type="SUPFAM" id="SSF101936">
    <property type="entry name" value="DNA-binding pseudobarrel domain"/>
    <property type="match status" value="2"/>
</dbReference>
<feature type="domain" description="TF-B3" evidence="6">
    <location>
        <begin position="29"/>
        <end position="122"/>
    </location>
</feature>
<sequence>MKDPSVHPNCFALVQRNNPDSWHMDFHHQHNPVFFAIINNTNLLKVPEDFLKNLSEDFSGDAILVGTSGGQWQATILKKGNDTYMQNGWPQFLTDNSVILDEFLLFRYLGDNCFQVQIFGKNGCERPCLIETRQEEAATPSFVRTESRQRKTSFGSFLHGFKSCHEGTTSRGCKTKKARHKQAATPSLVRTNKIKQGKTCASSFRLHEFKSSQEDLVFSHKASLSKNYPKPHNSIKIEISEARRLAESFTSGKPHWKHLLRKSNVENPCILHIATEFARMYIPEAVKSIILWNSEGKFWEVTVNSQSQRYTQLTTGWGRFVRDNKLMRGDTCIFELEERNEVSVHIFRTRSAPY</sequence>
<dbReference type="Pfam" id="PF02362">
    <property type="entry name" value="B3"/>
    <property type="match status" value="2"/>
</dbReference>
<protein>
    <recommendedName>
        <fullName evidence="6">TF-B3 domain-containing protein</fullName>
    </recommendedName>
</protein>
<dbReference type="GO" id="GO:0005634">
    <property type="term" value="C:nucleus"/>
    <property type="evidence" value="ECO:0007669"/>
    <property type="project" value="UniProtKB-SubCell"/>
</dbReference>
<evidence type="ECO:0000259" key="6">
    <source>
        <dbReference type="PROSITE" id="PS50863"/>
    </source>
</evidence>
<proteinExistence type="predicted"/>
<evidence type="ECO:0000313" key="7">
    <source>
        <dbReference type="EMBL" id="KAL2328894.1"/>
    </source>
</evidence>
<dbReference type="SMART" id="SM01019">
    <property type="entry name" value="B3"/>
    <property type="match status" value="2"/>
</dbReference>
<comment type="caution">
    <text evidence="7">The sequence shown here is derived from an EMBL/GenBank/DDBJ whole genome shotgun (WGS) entry which is preliminary data.</text>
</comment>
<keyword evidence="8" id="KW-1185">Reference proteome</keyword>
<keyword evidence="2" id="KW-0805">Transcription regulation</keyword>
<evidence type="ECO:0000256" key="3">
    <source>
        <dbReference type="ARBA" id="ARBA00023125"/>
    </source>
</evidence>